<evidence type="ECO:0000256" key="1">
    <source>
        <dbReference type="SAM" id="Phobius"/>
    </source>
</evidence>
<feature type="transmembrane region" description="Helical" evidence="1">
    <location>
        <begin position="91"/>
        <end position="113"/>
    </location>
</feature>
<evidence type="ECO:0000313" key="3">
    <source>
        <dbReference type="EMBL" id="TGY05368.1"/>
    </source>
</evidence>
<sequence>MKQLIEKVFGWMKESNRPAHMKAGNSIFVAGLIVFTFIGILLLYPMIQDCSYEGSSRLFVSIMIQVCIMVFVAMCAVEYIQERMGCKWDWLDIAAGCLVPVCITVFTILLVFLTL</sequence>
<organism evidence="3 5">
    <name type="scientific">Bacteroides acidifaciens</name>
    <dbReference type="NCBI Taxonomy" id="85831"/>
    <lineage>
        <taxon>Bacteria</taxon>
        <taxon>Pseudomonadati</taxon>
        <taxon>Bacteroidota</taxon>
        <taxon>Bacteroidia</taxon>
        <taxon>Bacteroidales</taxon>
        <taxon>Bacteroidaceae</taxon>
        <taxon>Bacteroides</taxon>
    </lineage>
</organism>
<comment type="caution">
    <text evidence="3">The sequence shown here is derived from an EMBL/GenBank/DDBJ whole genome shotgun (WGS) entry which is preliminary data.</text>
</comment>
<keyword evidence="1" id="KW-1133">Transmembrane helix</keyword>
<accession>A0A4S2AV63</accession>
<protein>
    <submittedName>
        <fullName evidence="3">Uncharacterized protein</fullName>
    </submittedName>
</protein>
<dbReference type="Proteomes" id="UP000305751">
    <property type="component" value="Unassembled WGS sequence"/>
</dbReference>
<dbReference type="EMBL" id="SRZA01000018">
    <property type="protein sequence ID" value="TGY05368.1"/>
    <property type="molecule type" value="Genomic_DNA"/>
</dbReference>
<feature type="transmembrane region" description="Helical" evidence="1">
    <location>
        <begin position="27"/>
        <end position="47"/>
    </location>
</feature>
<keyword evidence="1" id="KW-0472">Membrane</keyword>
<feature type="transmembrane region" description="Helical" evidence="1">
    <location>
        <begin position="59"/>
        <end position="79"/>
    </location>
</feature>
<dbReference type="Proteomes" id="UP000298073">
    <property type="component" value="Unassembled WGS sequence"/>
</dbReference>
<dbReference type="GeneID" id="93049654"/>
<dbReference type="RefSeq" id="WP_135037266.1">
    <property type="nucleotide sequence ID" value="NZ_CABIXU010000056.1"/>
</dbReference>
<name>A0A4S2AV63_9BACE</name>
<dbReference type="EMBL" id="SPPV01000015">
    <property type="protein sequence ID" value="TFU49851.1"/>
    <property type="molecule type" value="Genomic_DNA"/>
</dbReference>
<reference evidence="2 4" key="1">
    <citation type="submission" date="2019-03" db="EMBL/GenBank/DDBJ databases">
        <title>Diversity of the mouse oral microbiome.</title>
        <authorList>
            <person name="Joseph S."/>
            <person name="Aduse-Opoku J."/>
            <person name="Curtis M."/>
            <person name="Wade W."/>
            <person name="Hashim A."/>
        </authorList>
    </citation>
    <scope>NUCLEOTIDE SEQUENCE [LARGE SCALE GENOMIC DNA]</scope>
    <source>
        <strain evidence="2 4">P2318</strain>
    </source>
</reference>
<keyword evidence="1" id="KW-0812">Transmembrane</keyword>
<gene>
    <name evidence="2" type="ORF">E4T97_08375</name>
    <name evidence="3" type="ORF">E5356_08030</name>
</gene>
<reference evidence="3 5" key="2">
    <citation type="submission" date="2019-04" db="EMBL/GenBank/DDBJ databases">
        <title>Microbes associate with the intestines of laboratory mice.</title>
        <authorList>
            <person name="Navarre W."/>
            <person name="Wong E."/>
            <person name="Huang K."/>
            <person name="Tropini C."/>
            <person name="Ng K."/>
            <person name="Yu B."/>
        </authorList>
    </citation>
    <scope>NUCLEOTIDE SEQUENCE [LARGE SCALE GENOMIC DNA]</scope>
    <source>
        <strain evidence="3 5">NM70_E10</strain>
    </source>
</reference>
<proteinExistence type="predicted"/>
<evidence type="ECO:0000313" key="4">
    <source>
        <dbReference type="Proteomes" id="UP000298073"/>
    </source>
</evidence>
<keyword evidence="5" id="KW-1185">Reference proteome</keyword>
<evidence type="ECO:0000313" key="5">
    <source>
        <dbReference type="Proteomes" id="UP000305751"/>
    </source>
</evidence>
<dbReference type="AlphaFoldDB" id="A0A4S2AV63"/>
<evidence type="ECO:0000313" key="2">
    <source>
        <dbReference type="EMBL" id="TFU49851.1"/>
    </source>
</evidence>